<dbReference type="GO" id="GO:0003824">
    <property type="term" value="F:catalytic activity"/>
    <property type="evidence" value="ECO:0007669"/>
    <property type="project" value="InterPro"/>
</dbReference>
<dbReference type="PRINTS" id="PR00081">
    <property type="entry name" value="GDHRDH"/>
</dbReference>
<dbReference type="Gene3D" id="3.90.850.10">
    <property type="entry name" value="Fumarylacetoacetase-like, C-terminal domain"/>
    <property type="match status" value="1"/>
</dbReference>
<feature type="region of interest" description="Disordered" evidence="2">
    <location>
        <begin position="1"/>
        <end position="30"/>
    </location>
</feature>
<organism evidence="4 5">
    <name type="scientific">Letharia columbiana</name>
    <dbReference type="NCBI Taxonomy" id="112416"/>
    <lineage>
        <taxon>Eukaryota</taxon>
        <taxon>Fungi</taxon>
        <taxon>Dikarya</taxon>
        <taxon>Ascomycota</taxon>
        <taxon>Pezizomycotina</taxon>
        <taxon>Lecanoromycetes</taxon>
        <taxon>OSLEUM clade</taxon>
        <taxon>Lecanoromycetidae</taxon>
        <taxon>Lecanorales</taxon>
        <taxon>Lecanorineae</taxon>
        <taxon>Parmeliaceae</taxon>
        <taxon>Letharia</taxon>
    </lineage>
</organism>
<evidence type="ECO:0000259" key="3">
    <source>
        <dbReference type="Pfam" id="PF01557"/>
    </source>
</evidence>
<protein>
    <recommendedName>
        <fullName evidence="3">Fumarylacetoacetase-like C-terminal domain-containing protein</fullName>
    </recommendedName>
</protein>
<sequence>MEAQDPLPAASASSSDGPGGGGGGGNGDHRGRSRGSILEVCSILGLVAMPADGLYIISKHGVLGLVKTDALDYGKRGIRVSAVCPGFVDTTLLMPQYRVLLDWSIRKNPGILFLITVDMPILPHDQAIEPLRSSVTAKLCRNAHCPTKHAAPSFDSSAPIGPVLVAQEQISDPHSLRIRAIHNRNVVQDSSRKEMIFGVSEMMHSWSEEPP</sequence>
<dbReference type="EMBL" id="JACCJC010000015">
    <property type="protein sequence ID" value="KAF6237302.1"/>
    <property type="molecule type" value="Genomic_DNA"/>
</dbReference>
<gene>
    <name evidence="4" type="ORF">HO173_004771</name>
</gene>
<dbReference type="CDD" id="cd05233">
    <property type="entry name" value="SDR_c"/>
    <property type="match status" value="1"/>
</dbReference>
<evidence type="ECO:0000256" key="1">
    <source>
        <dbReference type="ARBA" id="ARBA00010211"/>
    </source>
</evidence>
<dbReference type="SUPFAM" id="SSF51735">
    <property type="entry name" value="NAD(P)-binding Rossmann-fold domains"/>
    <property type="match status" value="1"/>
</dbReference>
<feature type="compositionally biased region" description="Gly residues" evidence="2">
    <location>
        <begin position="17"/>
        <end position="26"/>
    </location>
</feature>
<dbReference type="InterPro" id="IPR036291">
    <property type="entry name" value="NAD(P)-bd_dom_sf"/>
</dbReference>
<dbReference type="Proteomes" id="UP000578531">
    <property type="component" value="Unassembled WGS sequence"/>
</dbReference>
<proteinExistence type="inferred from homology"/>
<dbReference type="AlphaFoldDB" id="A0A8H6FYW1"/>
<dbReference type="RefSeq" id="XP_037166630.1">
    <property type="nucleotide sequence ID" value="XM_037306692.1"/>
</dbReference>
<dbReference type="OrthoDB" id="5840532at2759"/>
<dbReference type="Pfam" id="PF01557">
    <property type="entry name" value="FAA_hydrolase"/>
    <property type="match status" value="1"/>
</dbReference>
<name>A0A8H6FYW1_9LECA</name>
<accession>A0A8H6FYW1</accession>
<evidence type="ECO:0000313" key="5">
    <source>
        <dbReference type="Proteomes" id="UP000578531"/>
    </source>
</evidence>
<dbReference type="InterPro" id="IPR011234">
    <property type="entry name" value="Fumarylacetoacetase-like_C"/>
</dbReference>
<feature type="domain" description="Fumarylacetoacetase-like C-terminal" evidence="3">
    <location>
        <begin position="148"/>
        <end position="208"/>
    </location>
</feature>
<dbReference type="SUPFAM" id="SSF56529">
    <property type="entry name" value="FAH"/>
    <property type="match status" value="1"/>
</dbReference>
<feature type="compositionally biased region" description="Low complexity" evidence="2">
    <location>
        <begin position="1"/>
        <end position="16"/>
    </location>
</feature>
<dbReference type="PANTHER" id="PTHR42820">
    <property type="entry name" value="SHORT-CHAIN DEHYDROGENASE REDUCTASE"/>
    <property type="match status" value="1"/>
</dbReference>
<comment type="similarity">
    <text evidence="1">Belongs to the FAH family.</text>
</comment>
<dbReference type="InterPro" id="IPR002347">
    <property type="entry name" value="SDR_fam"/>
</dbReference>
<evidence type="ECO:0000256" key="2">
    <source>
        <dbReference type="SAM" id="MobiDB-lite"/>
    </source>
</evidence>
<dbReference type="InterPro" id="IPR036663">
    <property type="entry name" value="Fumarylacetoacetase_C_sf"/>
</dbReference>
<dbReference type="Pfam" id="PF00106">
    <property type="entry name" value="adh_short"/>
    <property type="match status" value="1"/>
</dbReference>
<comment type="caution">
    <text evidence="4">The sequence shown here is derived from an EMBL/GenBank/DDBJ whole genome shotgun (WGS) entry which is preliminary data.</text>
</comment>
<dbReference type="GeneID" id="59286435"/>
<evidence type="ECO:0000313" key="4">
    <source>
        <dbReference type="EMBL" id="KAF6237302.1"/>
    </source>
</evidence>
<reference evidence="4 5" key="1">
    <citation type="journal article" date="2020" name="Genomics">
        <title>Complete, high-quality genomes from long-read metagenomic sequencing of two wolf lichen thalli reveals enigmatic genome architecture.</title>
        <authorList>
            <person name="McKenzie S.K."/>
            <person name="Walston R.F."/>
            <person name="Allen J.L."/>
        </authorList>
    </citation>
    <scope>NUCLEOTIDE SEQUENCE [LARGE SCALE GENOMIC DNA]</scope>
    <source>
        <strain evidence="4">WasteWater2</strain>
    </source>
</reference>
<dbReference type="PANTHER" id="PTHR42820:SF1">
    <property type="entry name" value="SHORT-CHAIN DEHYDROGENASE_REDUCTASE FAMILY PROTEIN"/>
    <property type="match status" value="1"/>
</dbReference>
<dbReference type="Gene3D" id="3.40.50.720">
    <property type="entry name" value="NAD(P)-binding Rossmann-like Domain"/>
    <property type="match status" value="1"/>
</dbReference>
<keyword evidence="5" id="KW-1185">Reference proteome</keyword>